<dbReference type="Proteomes" id="UP000546200">
    <property type="component" value="Unassembled WGS sequence"/>
</dbReference>
<sequence length="105" mass="12130">MAIQSDDDRELELRVSDVAYEVAKFSWPDLAERLPVGRIYVRPESEGPYMAVTWDADWKGRKNGPILIRINGYLDREHANPVWGAGEIIEQQPSWLMRLLNRFGS</sequence>
<proteinExistence type="predicted"/>
<protein>
    <submittedName>
        <fullName evidence="1">Uncharacterized protein</fullName>
    </submittedName>
</protein>
<comment type="caution">
    <text evidence="1">The sequence shown here is derived from an EMBL/GenBank/DDBJ whole genome shotgun (WGS) entry which is preliminary data.</text>
</comment>
<gene>
    <name evidence="1" type="ORF">FHS94_001024</name>
</gene>
<organism evidence="1 2">
    <name type="scientific">Sphingomonas aerophila</name>
    <dbReference type="NCBI Taxonomy" id="1344948"/>
    <lineage>
        <taxon>Bacteria</taxon>
        <taxon>Pseudomonadati</taxon>
        <taxon>Pseudomonadota</taxon>
        <taxon>Alphaproteobacteria</taxon>
        <taxon>Sphingomonadales</taxon>
        <taxon>Sphingomonadaceae</taxon>
        <taxon>Sphingomonas</taxon>
    </lineage>
</organism>
<keyword evidence="2" id="KW-1185">Reference proteome</keyword>
<evidence type="ECO:0000313" key="2">
    <source>
        <dbReference type="Proteomes" id="UP000546200"/>
    </source>
</evidence>
<dbReference type="RefSeq" id="WP_184055314.1">
    <property type="nucleotide sequence ID" value="NZ_JACIJK010000003.1"/>
</dbReference>
<reference evidence="1 2" key="1">
    <citation type="submission" date="2020-08" db="EMBL/GenBank/DDBJ databases">
        <title>Genomic Encyclopedia of Type Strains, Phase IV (KMG-IV): sequencing the most valuable type-strain genomes for metagenomic binning, comparative biology and taxonomic classification.</title>
        <authorList>
            <person name="Goeker M."/>
        </authorList>
    </citation>
    <scope>NUCLEOTIDE SEQUENCE [LARGE SCALE GENOMIC DNA]</scope>
    <source>
        <strain evidence="1 2">DSM 100044</strain>
    </source>
</reference>
<accession>A0A7W9BBX4</accession>
<dbReference type="AlphaFoldDB" id="A0A7W9BBX4"/>
<evidence type="ECO:0000313" key="1">
    <source>
        <dbReference type="EMBL" id="MBB5714193.1"/>
    </source>
</evidence>
<dbReference type="EMBL" id="JACIJK010000003">
    <property type="protein sequence ID" value="MBB5714193.1"/>
    <property type="molecule type" value="Genomic_DNA"/>
</dbReference>
<name>A0A7W9BBX4_9SPHN</name>